<gene>
    <name evidence="2" type="ORF">JZ751_029950</name>
</gene>
<proteinExistence type="predicted"/>
<keyword evidence="1" id="KW-0732">Signal</keyword>
<organism evidence="2 3">
    <name type="scientific">Albula glossodonta</name>
    <name type="common">roundjaw bonefish</name>
    <dbReference type="NCBI Taxonomy" id="121402"/>
    <lineage>
        <taxon>Eukaryota</taxon>
        <taxon>Metazoa</taxon>
        <taxon>Chordata</taxon>
        <taxon>Craniata</taxon>
        <taxon>Vertebrata</taxon>
        <taxon>Euteleostomi</taxon>
        <taxon>Actinopterygii</taxon>
        <taxon>Neopterygii</taxon>
        <taxon>Teleostei</taxon>
        <taxon>Albuliformes</taxon>
        <taxon>Albulidae</taxon>
        <taxon>Albula</taxon>
    </lineage>
</organism>
<keyword evidence="3" id="KW-1185">Reference proteome</keyword>
<protein>
    <submittedName>
        <fullName evidence="2">Uncharacterized protein</fullName>
    </submittedName>
</protein>
<feature type="chain" id="PRO_5035903505" evidence="1">
    <location>
        <begin position="34"/>
        <end position="116"/>
    </location>
</feature>
<name>A0A8T2N9A7_9TELE</name>
<accession>A0A8T2N9A7</accession>
<dbReference type="AlphaFoldDB" id="A0A8T2N9A7"/>
<reference evidence="2" key="1">
    <citation type="thesis" date="2021" institute="BYU ScholarsArchive" country="Provo, UT, USA">
        <title>Applications of and Algorithms for Genome Assembly and Genomic Analyses with an Emphasis on Marine Teleosts.</title>
        <authorList>
            <person name="Pickett B.D."/>
        </authorList>
    </citation>
    <scope>NUCLEOTIDE SEQUENCE</scope>
    <source>
        <strain evidence="2">HI-2016</strain>
    </source>
</reference>
<evidence type="ECO:0000256" key="1">
    <source>
        <dbReference type="SAM" id="SignalP"/>
    </source>
</evidence>
<evidence type="ECO:0000313" key="2">
    <source>
        <dbReference type="EMBL" id="KAG9336935.1"/>
    </source>
</evidence>
<comment type="caution">
    <text evidence="2">The sequence shown here is derived from an EMBL/GenBank/DDBJ whole genome shotgun (WGS) entry which is preliminary data.</text>
</comment>
<sequence length="116" mass="12818">MGGKTFDRREEPHQNGTSVFLFPLLLLFVLIDSTYKPEPQVQPLSGQSVREALCGFSVKLGKVIGSLSGQDHVYFPYCFVGHPPPPPVPITHIVHSRTYNSLAEGQLLSQSHYVAL</sequence>
<evidence type="ECO:0000313" key="3">
    <source>
        <dbReference type="Proteomes" id="UP000824540"/>
    </source>
</evidence>
<feature type="signal peptide" evidence="1">
    <location>
        <begin position="1"/>
        <end position="33"/>
    </location>
</feature>
<dbReference type="Proteomes" id="UP000824540">
    <property type="component" value="Unassembled WGS sequence"/>
</dbReference>
<feature type="non-terminal residue" evidence="2">
    <location>
        <position position="1"/>
    </location>
</feature>
<dbReference type="EMBL" id="JAFBMS010000099">
    <property type="protein sequence ID" value="KAG9336935.1"/>
    <property type="molecule type" value="Genomic_DNA"/>
</dbReference>